<keyword evidence="1" id="KW-1133">Transmembrane helix</keyword>
<reference evidence="2" key="1">
    <citation type="submission" date="2021-12" db="EMBL/GenBank/DDBJ databases">
        <title>Enterovibrio ZSDZ35 sp. nov. and Enterovibrio ZSDZ42 sp. nov., isolated from coastal seawater in Qingdao.</title>
        <authorList>
            <person name="Zhang P."/>
        </authorList>
    </citation>
    <scope>NUCLEOTIDE SEQUENCE</scope>
    <source>
        <strain evidence="2">ZSDZ42</strain>
    </source>
</reference>
<organism evidence="2 3">
    <name type="scientific">Enterovibrio gelatinilyticus</name>
    <dbReference type="NCBI Taxonomy" id="2899819"/>
    <lineage>
        <taxon>Bacteria</taxon>
        <taxon>Pseudomonadati</taxon>
        <taxon>Pseudomonadota</taxon>
        <taxon>Gammaproteobacteria</taxon>
        <taxon>Vibrionales</taxon>
        <taxon>Vibrionaceae</taxon>
        <taxon>Enterovibrio</taxon>
    </lineage>
</organism>
<keyword evidence="1" id="KW-0812">Transmembrane</keyword>
<sequence>MQLDALSELLNHNGFNTTMKNGNVRVHSGWAVLPITIKHDIAKDTLAVTYNQTGQLLCAIAFVIQCFMFLGAGAFFSAGLAGSVVFLCAMNVILTDSAAKEIRQHLRQIAIPREDTQSISAP</sequence>
<keyword evidence="1" id="KW-0472">Membrane</keyword>
<keyword evidence="3" id="KW-1185">Reference proteome</keyword>
<evidence type="ECO:0000313" key="3">
    <source>
        <dbReference type="Proteomes" id="UP001149400"/>
    </source>
</evidence>
<dbReference type="RefSeq" id="WP_274164501.1">
    <property type="nucleotide sequence ID" value="NZ_JAJUBC010000011.1"/>
</dbReference>
<name>A0ABT5R0W5_9GAMM</name>
<evidence type="ECO:0000313" key="2">
    <source>
        <dbReference type="EMBL" id="MDD1793649.1"/>
    </source>
</evidence>
<dbReference type="EMBL" id="JAJUBC010000011">
    <property type="protein sequence ID" value="MDD1793649.1"/>
    <property type="molecule type" value="Genomic_DNA"/>
</dbReference>
<protein>
    <submittedName>
        <fullName evidence="2">Uncharacterized protein</fullName>
    </submittedName>
</protein>
<comment type="caution">
    <text evidence="2">The sequence shown here is derived from an EMBL/GenBank/DDBJ whole genome shotgun (WGS) entry which is preliminary data.</text>
</comment>
<accession>A0ABT5R0W5</accession>
<evidence type="ECO:0000256" key="1">
    <source>
        <dbReference type="SAM" id="Phobius"/>
    </source>
</evidence>
<feature type="transmembrane region" description="Helical" evidence="1">
    <location>
        <begin position="81"/>
        <end position="99"/>
    </location>
</feature>
<proteinExistence type="predicted"/>
<gene>
    <name evidence="2" type="ORF">LRP50_10960</name>
</gene>
<dbReference type="Proteomes" id="UP001149400">
    <property type="component" value="Unassembled WGS sequence"/>
</dbReference>